<name>A0A1W1H6J9_9BACT</name>
<keyword evidence="3" id="KW-1185">Reference proteome</keyword>
<dbReference type="Gene3D" id="3.90.550.10">
    <property type="entry name" value="Spore Coat Polysaccharide Biosynthesis Protein SpsA, Chain A"/>
    <property type="match status" value="2"/>
</dbReference>
<feature type="domain" description="Glycosyltransferase 2-like" evidence="1">
    <location>
        <begin position="146"/>
        <end position="218"/>
    </location>
</feature>
<dbReference type="EMBL" id="FWEV01000026">
    <property type="protein sequence ID" value="SLM27998.1"/>
    <property type="molecule type" value="Genomic_DNA"/>
</dbReference>
<organism evidence="2 3">
    <name type="scientific">Desulfamplus magnetovallimortis</name>
    <dbReference type="NCBI Taxonomy" id="1246637"/>
    <lineage>
        <taxon>Bacteria</taxon>
        <taxon>Pseudomonadati</taxon>
        <taxon>Thermodesulfobacteriota</taxon>
        <taxon>Desulfobacteria</taxon>
        <taxon>Desulfobacterales</taxon>
        <taxon>Desulfobacteraceae</taxon>
        <taxon>Desulfamplus</taxon>
    </lineage>
</organism>
<gene>
    <name evidence="2" type="ORF">MTBBW1_1210038</name>
</gene>
<proteinExistence type="predicted"/>
<dbReference type="GO" id="GO:0016758">
    <property type="term" value="F:hexosyltransferase activity"/>
    <property type="evidence" value="ECO:0007669"/>
    <property type="project" value="UniProtKB-ARBA"/>
</dbReference>
<accession>A0A1W1H6J9</accession>
<evidence type="ECO:0000259" key="1">
    <source>
        <dbReference type="Pfam" id="PF00535"/>
    </source>
</evidence>
<dbReference type="SUPFAM" id="SSF58113">
    <property type="entry name" value="Apolipoprotein A-I"/>
    <property type="match status" value="1"/>
</dbReference>
<dbReference type="InterPro" id="IPR001173">
    <property type="entry name" value="Glyco_trans_2-like"/>
</dbReference>
<dbReference type="Pfam" id="PF00535">
    <property type="entry name" value="Glycos_transf_2"/>
    <property type="match status" value="2"/>
</dbReference>
<dbReference type="SUPFAM" id="SSF53448">
    <property type="entry name" value="Nucleotide-diphospho-sugar transferases"/>
    <property type="match status" value="1"/>
</dbReference>
<reference evidence="2 3" key="1">
    <citation type="submission" date="2017-03" db="EMBL/GenBank/DDBJ databases">
        <authorList>
            <person name="Afonso C.L."/>
            <person name="Miller P.J."/>
            <person name="Scott M.A."/>
            <person name="Spackman E."/>
            <person name="Goraichik I."/>
            <person name="Dimitrov K.M."/>
            <person name="Suarez D.L."/>
            <person name="Swayne D.E."/>
        </authorList>
    </citation>
    <scope>NUCLEOTIDE SEQUENCE [LARGE SCALE GENOMIC DNA]</scope>
    <source>
        <strain evidence="2">PRJEB14757</strain>
    </source>
</reference>
<evidence type="ECO:0000313" key="2">
    <source>
        <dbReference type="EMBL" id="SLM27998.1"/>
    </source>
</evidence>
<dbReference type="CDD" id="cd00761">
    <property type="entry name" value="Glyco_tranf_GTA_type"/>
    <property type="match status" value="1"/>
</dbReference>
<dbReference type="PANTHER" id="PTHR22916">
    <property type="entry name" value="GLYCOSYLTRANSFERASE"/>
    <property type="match status" value="1"/>
</dbReference>
<dbReference type="PANTHER" id="PTHR22916:SF3">
    <property type="entry name" value="UDP-GLCNAC:BETAGAL BETA-1,3-N-ACETYLGLUCOSAMINYLTRANSFERASE-LIKE PROTEIN 1"/>
    <property type="match status" value="1"/>
</dbReference>
<feature type="domain" description="Glycosyltransferase 2-like" evidence="1">
    <location>
        <begin position="12"/>
        <end position="68"/>
    </location>
</feature>
<evidence type="ECO:0000313" key="3">
    <source>
        <dbReference type="Proteomes" id="UP000191931"/>
    </source>
</evidence>
<dbReference type="InterPro" id="IPR029044">
    <property type="entry name" value="Nucleotide-diphossugar_trans"/>
</dbReference>
<dbReference type="STRING" id="1246637.MTBBW1_1210038"/>
<sequence>MDINSNKYIKVSVIIPTFNRAWCIADAVESVLAQNYKGTMEIIVVDDGSTDDTPRVIEPYIKKTTKIKPNVEQIESHTEKIEPHTEKIEPHTEQIEPHTEQIEPHTEQIEPHTEEIEPHTEQIEPHTEEIKPHMEQIEPHIAPCIKQIKLLKQENRGVSAARNLGIKKSSGDFIAFLDSDDLWMPDKISCQMEFFDSNPDAMICQTEEIWIRKGKRVNPKFKHKKLSGMIFEPSLHLCLVSPSAVMMKRQFFDIKGLFDEDLPACEDYDLWLRTSVDMPIYLVDTPCIIKQGGHSDQLSSSHSLDKYRIRSIVRLIESHNLSSSQRNAAKDVLREKCHIYIKGCLKHGKIEEADYCQKILERIN</sequence>
<dbReference type="RefSeq" id="WP_080804376.1">
    <property type="nucleotide sequence ID" value="NZ_LT828546.1"/>
</dbReference>
<dbReference type="Proteomes" id="UP000191931">
    <property type="component" value="Unassembled WGS sequence"/>
</dbReference>
<protein>
    <recommendedName>
        <fullName evidence="1">Glycosyltransferase 2-like domain-containing protein</fullName>
    </recommendedName>
</protein>
<dbReference type="AlphaFoldDB" id="A0A1W1H6J9"/>